<dbReference type="GO" id="GO:0008797">
    <property type="term" value="F:aspartate ammonia-lyase activity"/>
    <property type="evidence" value="ECO:0007669"/>
    <property type="project" value="UniProtKB-EC"/>
</dbReference>
<dbReference type="FunFam" id="1.20.200.10:FF:000001">
    <property type="entry name" value="Fumarate hydratase, mitochondrial"/>
    <property type="match status" value="1"/>
</dbReference>
<sequence length="466" mass="51049">MRKEKDMLGEMLIPDEAYYGIHTARALENFHITGRHIHPELIKALVMVKKAAAITNAEVGLLDKNMSNAICGACDEIISGSFMEQFVVDPLQGGAGTSANMNVNEVIANRAIELLGGNKGDYSIVDPLDHVNMSQSTNDVFPTAVRIASIKMLKPVSELFSQLQTALQEKEEEFSTVIKVGRTQLQDAVPVLLGQEFGAWAQAISRDRWRIYKVEERLRQVNIGGTAVGTGMNADRKYIFLMVEKLRALTGIGLARAEYMMDPTQNNDVFVEVSGLLKTSCVNLSKIANDLRLMASGPRAGLGEIALPPVQAGSSIMPGKVNPVIPEAINQIAFQVMGNDLTITMAAQSGQLELNAFLPVIAHNLLEMLDILRNGIEIFINKCIKGIAANRKRCREMMEESYVQVPALIRHIGYGEASNLAKECVAENKKLRDILIEKAVLDSETIDKILNPLELTKPGIPGMGKR</sequence>
<dbReference type="InterPro" id="IPR018951">
    <property type="entry name" value="Fumarase_C_C"/>
</dbReference>
<dbReference type="GO" id="GO:0006099">
    <property type="term" value="P:tricarboxylic acid cycle"/>
    <property type="evidence" value="ECO:0007669"/>
    <property type="project" value="InterPro"/>
</dbReference>
<dbReference type="FunFam" id="1.10.275.10:FF:000001">
    <property type="entry name" value="Fumarate hydratase, mitochondrial"/>
    <property type="match status" value="1"/>
</dbReference>
<dbReference type="Pfam" id="PF00206">
    <property type="entry name" value="Lyase_1"/>
    <property type="match status" value="1"/>
</dbReference>
<protein>
    <submittedName>
        <fullName evidence="5">Aspartate ammonia-lyase</fullName>
        <ecNumber evidence="5">4.3.1.1</ecNumber>
    </submittedName>
</protein>
<dbReference type="GO" id="GO:0008652">
    <property type="term" value="P:amino acid biosynthetic process"/>
    <property type="evidence" value="ECO:0007669"/>
    <property type="project" value="UniProtKB-KW"/>
</dbReference>
<evidence type="ECO:0000259" key="4">
    <source>
        <dbReference type="Pfam" id="PF10415"/>
    </source>
</evidence>
<dbReference type="GO" id="GO:0006531">
    <property type="term" value="P:aspartate metabolic process"/>
    <property type="evidence" value="ECO:0007669"/>
    <property type="project" value="TreeGrafter"/>
</dbReference>
<dbReference type="PROSITE" id="PS00163">
    <property type="entry name" value="FUMARATE_LYASES"/>
    <property type="match status" value="1"/>
</dbReference>
<keyword evidence="6" id="KW-1185">Reference proteome</keyword>
<dbReference type="Pfam" id="PF10415">
    <property type="entry name" value="FumaraseC_C"/>
    <property type="match status" value="1"/>
</dbReference>
<evidence type="ECO:0000256" key="2">
    <source>
        <dbReference type="ARBA" id="ARBA00023239"/>
    </source>
</evidence>
<accession>A0A0L6JI58</accession>
<evidence type="ECO:0000259" key="3">
    <source>
        <dbReference type="Pfam" id="PF00206"/>
    </source>
</evidence>
<dbReference type="EC" id="4.3.1.1" evidence="5"/>
<name>A0A0L6JI58_9FIRM</name>
<dbReference type="Gene3D" id="1.20.200.10">
    <property type="entry name" value="Fumarase/aspartase (Central domain)"/>
    <property type="match status" value="1"/>
</dbReference>
<dbReference type="PATRIC" id="fig|398512.5.peg.684"/>
<dbReference type="Gene3D" id="1.10.40.30">
    <property type="entry name" value="Fumarase/aspartase (C-terminal domain)"/>
    <property type="match status" value="1"/>
</dbReference>
<dbReference type="CDD" id="cd01357">
    <property type="entry name" value="Aspartase"/>
    <property type="match status" value="1"/>
</dbReference>
<dbReference type="OrthoDB" id="9802809at2"/>
<dbReference type="InterPro" id="IPR008948">
    <property type="entry name" value="L-Aspartase-like"/>
</dbReference>
<dbReference type="SUPFAM" id="SSF48557">
    <property type="entry name" value="L-aspartase-like"/>
    <property type="match status" value="1"/>
</dbReference>
<dbReference type="eggNOG" id="COG1027">
    <property type="taxonomic scope" value="Bacteria"/>
</dbReference>
<dbReference type="NCBIfam" id="NF008909">
    <property type="entry name" value="PRK12273.1"/>
    <property type="match status" value="1"/>
</dbReference>
<dbReference type="AlphaFoldDB" id="A0A0L6JI58"/>
<organism evidence="5 6">
    <name type="scientific">Pseudobacteroides cellulosolvens ATCC 35603 = DSM 2933</name>
    <dbReference type="NCBI Taxonomy" id="398512"/>
    <lineage>
        <taxon>Bacteria</taxon>
        <taxon>Bacillati</taxon>
        <taxon>Bacillota</taxon>
        <taxon>Clostridia</taxon>
        <taxon>Eubacteriales</taxon>
        <taxon>Oscillospiraceae</taxon>
        <taxon>Pseudobacteroides</taxon>
    </lineage>
</organism>
<dbReference type="PANTHER" id="PTHR42696">
    <property type="entry name" value="ASPARTATE AMMONIA-LYASE"/>
    <property type="match status" value="1"/>
</dbReference>
<gene>
    <name evidence="5" type="ORF">Bccel_0660</name>
</gene>
<dbReference type="RefSeq" id="WP_036942953.1">
    <property type="nucleotide sequence ID" value="NZ_JQKC01000020.1"/>
</dbReference>
<keyword evidence="1" id="KW-0028">Amino-acid biosynthesis</keyword>
<feature type="domain" description="Fumarate lyase N-terminal" evidence="3">
    <location>
        <begin position="12"/>
        <end position="338"/>
    </location>
</feature>
<feature type="domain" description="Fumarase C C-terminal" evidence="4">
    <location>
        <begin position="407"/>
        <end position="457"/>
    </location>
</feature>
<dbReference type="STRING" id="398512.Bccel_0660"/>
<evidence type="ECO:0000313" key="5">
    <source>
        <dbReference type="EMBL" id="KNY25400.1"/>
    </source>
</evidence>
<dbReference type="InterPro" id="IPR051546">
    <property type="entry name" value="Aspartate_Ammonia-Lyase"/>
</dbReference>
<dbReference type="InterPro" id="IPR000362">
    <property type="entry name" value="Fumarate_lyase_fam"/>
</dbReference>
<proteinExistence type="predicted"/>
<dbReference type="InterPro" id="IPR024083">
    <property type="entry name" value="Fumarase/histidase_N"/>
</dbReference>
<keyword evidence="2 5" id="KW-0456">Lyase</keyword>
<dbReference type="EMBL" id="LGTC01000001">
    <property type="protein sequence ID" value="KNY25400.1"/>
    <property type="molecule type" value="Genomic_DNA"/>
</dbReference>
<dbReference type="PRINTS" id="PR00149">
    <property type="entry name" value="FUMRATELYASE"/>
</dbReference>
<dbReference type="Gene3D" id="1.10.275.10">
    <property type="entry name" value="Fumarase/aspartase (N-terminal domain)"/>
    <property type="match status" value="1"/>
</dbReference>
<dbReference type="InterPro" id="IPR020557">
    <property type="entry name" value="Fumarate_lyase_CS"/>
</dbReference>
<dbReference type="GO" id="GO:0005829">
    <property type="term" value="C:cytosol"/>
    <property type="evidence" value="ECO:0007669"/>
    <property type="project" value="TreeGrafter"/>
</dbReference>
<evidence type="ECO:0000256" key="1">
    <source>
        <dbReference type="ARBA" id="ARBA00022605"/>
    </source>
</evidence>
<evidence type="ECO:0000313" key="6">
    <source>
        <dbReference type="Proteomes" id="UP000036923"/>
    </source>
</evidence>
<dbReference type="Proteomes" id="UP000036923">
    <property type="component" value="Unassembled WGS sequence"/>
</dbReference>
<dbReference type="PANTHER" id="PTHR42696:SF2">
    <property type="entry name" value="ASPARTATE AMMONIA-LYASE"/>
    <property type="match status" value="1"/>
</dbReference>
<comment type="caution">
    <text evidence="5">The sequence shown here is derived from an EMBL/GenBank/DDBJ whole genome shotgun (WGS) entry which is preliminary data.</text>
</comment>
<dbReference type="InterPro" id="IPR022761">
    <property type="entry name" value="Fumarate_lyase_N"/>
</dbReference>
<reference evidence="6" key="1">
    <citation type="submission" date="2015-07" db="EMBL/GenBank/DDBJ databases">
        <title>Near-Complete Genome Sequence of the Cellulolytic Bacterium Bacteroides (Pseudobacteroides) cellulosolvens ATCC 35603.</title>
        <authorList>
            <person name="Dassa B."/>
            <person name="Utturkar S.M."/>
            <person name="Klingeman D.M."/>
            <person name="Hurt R.A."/>
            <person name="Keller M."/>
            <person name="Xu J."/>
            <person name="Reddy Y.H.K."/>
            <person name="Borovok I."/>
            <person name="Grinberg I.R."/>
            <person name="Lamed R."/>
            <person name="Zhivin O."/>
            <person name="Bayer E.A."/>
            <person name="Brown S.D."/>
        </authorList>
    </citation>
    <scope>NUCLEOTIDE SEQUENCE [LARGE SCALE GENOMIC DNA]</scope>
    <source>
        <strain evidence="6">DSM 2933</strain>
    </source>
</reference>